<evidence type="ECO:0000313" key="2">
    <source>
        <dbReference type="Proteomes" id="UP000276133"/>
    </source>
</evidence>
<dbReference type="AlphaFoldDB" id="A0A3M7P969"/>
<sequence length="100" mass="11354">MFIYLGIKLLELNWYPEFLGSINTKITMLKTWSCLISCSLSFSSFLLFSSIGCFQIKIRDIKSKIIGPGTINILNARLMLLGCLQHPSGHIQNNIIILQY</sequence>
<accession>A0A3M7P969</accession>
<dbReference type="Proteomes" id="UP000276133">
    <property type="component" value="Unassembled WGS sequence"/>
</dbReference>
<comment type="caution">
    <text evidence="1">The sequence shown here is derived from an EMBL/GenBank/DDBJ whole genome shotgun (WGS) entry which is preliminary data.</text>
</comment>
<organism evidence="1 2">
    <name type="scientific">Brachionus plicatilis</name>
    <name type="common">Marine rotifer</name>
    <name type="synonym">Brachionus muelleri</name>
    <dbReference type="NCBI Taxonomy" id="10195"/>
    <lineage>
        <taxon>Eukaryota</taxon>
        <taxon>Metazoa</taxon>
        <taxon>Spiralia</taxon>
        <taxon>Gnathifera</taxon>
        <taxon>Rotifera</taxon>
        <taxon>Eurotatoria</taxon>
        <taxon>Monogononta</taxon>
        <taxon>Pseudotrocha</taxon>
        <taxon>Ploima</taxon>
        <taxon>Brachionidae</taxon>
        <taxon>Brachionus</taxon>
    </lineage>
</organism>
<proteinExistence type="predicted"/>
<keyword evidence="2" id="KW-1185">Reference proteome</keyword>
<protein>
    <submittedName>
        <fullName evidence="1">Uncharacterized protein</fullName>
    </submittedName>
</protein>
<name>A0A3M7P969_BRAPC</name>
<gene>
    <name evidence="1" type="ORF">BpHYR1_024734</name>
</gene>
<reference evidence="1 2" key="1">
    <citation type="journal article" date="2018" name="Sci. Rep.">
        <title>Genomic signatures of local adaptation to the degree of environmental predictability in rotifers.</title>
        <authorList>
            <person name="Franch-Gras L."/>
            <person name="Hahn C."/>
            <person name="Garcia-Roger E.M."/>
            <person name="Carmona M.J."/>
            <person name="Serra M."/>
            <person name="Gomez A."/>
        </authorList>
    </citation>
    <scope>NUCLEOTIDE SEQUENCE [LARGE SCALE GENOMIC DNA]</scope>
    <source>
        <strain evidence="1">HYR1</strain>
    </source>
</reference>
<dbReference type="EMBL" id="REGN01012366">
    <property type="protein sequence ID" value="RMZ95592.1"/>
    <property type="molecule type" value="Genomic_DNA"/>
</dbReference>
<evidence type="ECO:0000313" key="1">
    <source>
        <dbReference type="EMBL" id="RMZ95592.1"/>
    </source>
</evidence>